<dbReference type="Pfam" id="PF23069">
    <property type="entry name" value="DUF7042"/>
    <property type="match status" value="1"/>
</dbReference>
<sequence length="536" mass="61857">MLTALGLSSLSLLSSCSISSSLIGIWIQPGLNDLITINNTWFSLKGICLNGQQDIKYKYIYYNEQTRCKRCILFIPRHLNALQYRESECFDADDDNSRICGSITPDTVLYTLFRDNAESIPCPFDQSWYFKKNRQISSSCQPKAFHNCLSINTFQILYNNRCQSHKDIIAICFAQFSDGNMNYIISRSLNQQRFICFSYTKTKINEKNLLPNEVYLSEDETCRSLLTRESALILNILPNKYYESKVHMPDWTQGIWSSIGIDRIDANTFYINQSQLIMKMHDDQIIKYDLKFLRIIQYQQQQQHEKSIHIRAKSLEQCSSIFYCIKLIYRSSAVIDLSIGFDEHQCKESHIHYTLFKPMTKSNISCPQIGIYKSSNSYQSSLSISTCSTGLWTLSIGCQITNSNELTLTSSCRHDIVPDVHIITSIKGICLASWRTDHRFQRTIILYDKTKAFCLIQPLKSMTASWILSENSCTHTGLLSINVENSLHYLDNCQENNHLLLLSSSSSSSNIYLLQRVFYLLFYLTMKVLIYVNVMT</sequence>
<feature type="domain" description="DUF7042" evidence="3">
    <location>
        <begin position="119"/>
        <end position="230"/>
    </location>
</feature>
<dbReference type="Pfam" id="PF23071">
    <property type="entry name" value="DUF7044"/>
    <property type="match status" value="1"/>
</dbReference>
<keyword evidence="2" id="KW-0732">Signal</keyword>
<gene>
    <name evidence="6" type="ORF">OTI717_LOCUS13371</name>
    <name evidence="5" type="ORF">RFH988_LOCUS14724</name>
</gene>
<evidence type="ECO:0000313" key="6">
    <source>
        <dbReference type="EMBL" id="CAF3713890.1"/>
    </source>
</evidence>
<evidence type="ECO:0000259" key="4">
    <source>
        <dbReference type="Pfam" id="PF23071"/>
    </source>
</evidence>
<organism evidence="5 7">
    <name type="scientific">Rotaria sordida</name>
    <dbReference type="NCBI Taxonomy" id="392033"/>
    <lineage>
        <taxon>Eukaryota</taxon>
        <taxon>Metazoa</taxon>
        <taxon>Spiralia</taxon>
        <taxon>Gnathifera</taxon>
        <taxon>Rotifera</taxon>
        <taxon>Eurotatoria</taxon>
        <taxon>Bdelloidea</taxon>
        <taxon>Philodinida</taxon>
        <taxon>Philodinidae</taxon>
        <taxon>Rotaria</taxon>
    </lineage>
</organism>
<keyword evidence="1" id="KW-0812">Transmembrane</keyword>
<dbReference type="PANTHER" id="PTHR22255:SF9">
    <property type="entry name" value="LP06548P"/>
    <property type="match status" value="1"/>
</dbReference>
<feature type="signal peptide" evidence="2">
    <location>
        <begin position="1"/>
        <end position="16"/>
    </location>
</feature>
<evidence type="ECO:0000313" key="5">
    <source>
        <dbReference type="EMBL" id="CAF1011880.1"/>
    </source>
</evidence>
<evidence type="ECO:0000313" key="7">
    <source>
        <dbReference type="Proteomes" id="UP000663882"/>
    </source>
</evidence>
<name>A0A814HQC1_9BILA</name>
<reference evidence="5" key="1">
    <citation type="submission" date="2021-02" db="EMBL/GenBank/DDBJ databases">
        <authorList>
            <person name="Nowell W R."/>
        </authorList>
    </citation>
    <scope>NUCLEOTIDE SEQUENCE</scope>
</reference>
<evidence type="ECO:0000259" key="3">
    <source>
        <dbReference type="Pfam" id="PF23069"/>
    </source>
</evidence>
<accession>A0A814HQC1</accession>
<evidence type="ECO:0000256" key="2">
    <source>
        <dbReference type="SAM" id="SignalP"/>
    </source>
</evidence>
<keyword evidence="1" id="KW-1133">Transmembrane helix</keyword>
<dbReference type="InterPro" id="IPR055472">
    <property type="entry name" value="DUF7044"/>
</dbReference>
<dbReference type="InterPro" id="IPR055470">
    <property type="entry name" value="DUF7042"/>
</dbReference>
<protein>
    <submittedName>
        <fullName evidence="5">Uncharacterized protein</fullName>
    </submittedName>
</protein>
<evidence type="ECO:0000256" key="1">
    <source>
        <dbReference type="SAM" id="Phobius"/>
    </source>
</evidence>
<dbReference type="OrthoDB" id="9979716at2759"/>
<proteinExistence type="predicted"/>
<comment type="caution">
    <text evidence="5">The sequence shown here is derived from an EMBL/GenBank/DDBJ whole genome shotgun (WGS) entry which is preliminary data.</text>
</comment>
<dbReference type="EMBL" id="CAJOAX010001418">
    <property type="protein sequence ID" value="CAF3713890.1"/>
    <property type="molecule type" value="Genomic_DNA"/>
</dbReference>
<keyword evidence="1" id="KW-0472">Membrane</keyword>
<feature type="transmembrane region" description="Helical" evidence="1">
    <location>
        <begin position="517"/>
        <end position="534"/>
    </location>
</feature>
<feature type="domain" description="DUF7044" evidence="4">
    <location>
        <begin position="15"/>
        <end position="100"/>
    </location>
</feature>
<dbReference type="AlphaFoldDB" id="A0A814HQC1"/>
<dbReference type="EMBL" id="CAJNOO010000690">
    <property type="protein sequence ID" value="CAF1011880.1"/>
    <property type="molecule type" value="Genomic_DNA"/>
</dbReference>
<dbReference type="PANTHER" id="PTHR22255">
    <property type="entry name" value="LP06548P"/>
    <property type="match status" value="1"/>
</dbReference>
<feature type="chain" id="PRO_5036224695" evidence="2">
    <location>
        <begin position="17"/>
        <end position="536"/>
    </location>
</feature>
<dbReference type="Proteomes" id="UP000663882">
    <property type="component" value="Unassembled WGS sequence"/>
</dbReference>
<dbReference type="Proteomes" id="UP000663823">
    <property type="component" value="Unassembled WGS sequence"/>
</dbReference>